<dbReference type="InterPro" id="IPR011990">
    <property type="entry name" value="TPR-like_helical_dom_sf"/>
</dbReference>
<organism evidence="3 4">
    <name type="scientific">Entamoeba invadens IP1</name>
    <dbReference type="NCBI Taxonomy" id="370355"/>
    <lineage>
        <taxon>Eukaryota</taxon>
        <taxon>Amoebozoa</taxon>
        <taxon>Evosea</taxon>
        <taxon>Archamoebae</taxon>
        <taxon>Mastigamoebida</taxon>
        <taxon>Entamoebidae</taxon>
        <taxon>Entamoeba</taxon>
    </lineage>
</organism>
<comment type="similarity">
    <text evidence="1">Belongs to the sel-1 family.</text>
</comment>
<dbReference type="VEuPathDB" id="AmoebaDB:EIN_498350"/>
<evidence type="ECO:0008006" key="5">
    <source>
        <dbReference type="Google" id="ProtNLM"/>
    </source>
</evidence>
<dbReference type="Pfam" id="PF08238">
    <property type="entry name" value="Sel1"/>
    <property type="match status" value="2"/>
</dbReference>
<gene>
    <name evidence="3" type="ORF">EIN_498350</name>
</gene>
<dbReference type="RefSeq" id="XP_004261406.1">
    <property type="nucleotide sequence ID" value="XM_004261358.1"/>
</dbReference>
<dbReference type="EMBL" id="KB206184">
    <property type="protein sequence ID" value="ELP94635.1"/>
    <property type="molecule type" value="Genomic_DNA"/>
</dbReference>
<sequence length="564" mass="64410">MKEEISLALSSCKEILEFATGSPTVPETLEDSVFERFQKTPKTAREHLLAYLDHRIIRDIPDNVRDQALGDPQVSHFVADINLNIAVKMGDHLGQIISGNNNLNGFRTSKNCIKAVTDYVEGLKPSMWYDSEFETKFEVPSFQPMTFSYAHINMESKLSKTLNYLKQPIDDIVKYKTLLPHEMIEAGKLLYRMKYTGKGINDLFQAAYDNGDPNGLVLSGILKEYGIGVEKNKTAAAEMFFEEIEGTPVAVGRIGLLFNEKDSPIGYSQEEVATKLVEAANRGHGDSMYRLMLLFNDPQFVQYNKTRAMEYRMKMLLKRENHGHMMYETARLMFDPNNNITCMSAATFIQNCILSTNIEVLLLDELASRYYEEQMYRPALVLYQFLGELGIMSAQLNAAFMLEGGIGCSKVGEELRFKKALDLYKMVHIMERETMWKYVIDGIPGLPGTAAARIGNMYFDGKGLERDIDQAIEWYKIAYEDQQPEAIYKLGLIKTYYDKENKYKLKEASEYFIELMNIRGFSTIGYLMLINYYLDYASADTLMVALGLILVALCTMCWKKYQGF</sequence>
<evidence type="ECO:0000256" key="2">
    <source>
        <dbReference type="SAM" id="Phobius"/>
    </source>
</evidence>
<dbReference type="InterPro" id="IPR006597">
    <property type="entry name" value="Sel1-like"/>
</dbReference>
<dbReference type="GeneID" id="14893596"/>
<dbReference type="PANTHER" id="PTHR11102:SF160">
    <property type="entry name" value="ERAD-ASSOCIATED E3 UBIQUITIN-PROTEIN LIGASE COMPONENT HRD3"/>
    <property type="match status" value="1"/>
</dbReference>
<evidence type="ECO:0000313" key="4">
    <source>
        <dbReference type="Proteomes" id="UP000014680"/>
    </source>
</evidence>
<name>A0A0A1UG94_ENTIV</name>
<dbReference type="SMART" id="SM00671">
    <property type="entry name" value="SEL1"/>
    <property type="match status" value="1"/>
</dbReference>
<evidence type="ECO:0000256" key="1">
    <source>
        <dbReference type="ARBA" id="ARBA00038101"/>
    </source>
</evidence>
<dbReference type="Gene3D" id="1.25.40.10">
    <property type="entry name" value="Tetratricopeptide repeat domain"/>
    <property type="match status" value="2"/>
</dbReference>
<dbReference type="OrthoDB" id="272077at2759"/>
<keyword evidence="2" id="KW-1133">Transmembrane helix</keyword>
<dbReference type="OMA" id="MERETMW"/>
<keyword evidence="2" id="KW-0812">Transmembrane</keyword>
<dbReference type="AlphaFoldDB" id="A0A0A1UG94"/>
<protein>
    <recommendedName>
        <fullName evidence="5">Sel1 repeat family protein</fullName>
    </recommendedName>
</protein>
<dbReference type="InterPro" id="IPR050767">
    <property type="entry name" value="Sel1_AlgK"/>
</dbReference>
<dbReference type="SUPFAM" id="SSF81901">
    <property type="entry name" value="HCP-like"/>
    <property type="match status" value="1"/>
</dbReference>
<reference evidence="3 4" key="1">
    <citation type="submission" date="2012-10" db="EMBL/GenBank/DDBJ databases">
        <authorList>
            <person name="Zafar N."/>
            <person name="Inman J."/>
            <person name="Hall N."/>
            <person name="Lorenzi H."/>
            <person name="Caler E."/>
        </authorList>
    </citation>
    <scope>NUCLEOTIDE SEQUENCE [LARGE SCALE GENOMIC DNA]</scope>
    <source>
        <strain evidence="3 4">IP1</strain>
    </source>
</reference>
<dbReference type="PANTHER" id="PTHR11102">
    <property type="entry name" value="SEL-1-LIKE PROTEIN"/>
    <property type="match status" value="1"/>
</dbReference>
<accession>A0A0A1UG94</accession>
<proteinExistence type="inferred from homology"/>
<dbReference type="KEGG" id="eiv:EIN_498350"/>
<feature type="transmembrane region" description="Helical" evidence="2">
    <location>
        <begin position="536"/>
        <end position="558"/>
    </location>
</feature>
<dbReference type="Proteomes" id="UP000014680">
    <property type="component" value="Unassembled WGS sequence"/>
</dbReference>
<evidence type="ECO:0000313" key="3">
    <source>
        <dbReference type="EMBL" id="ELP94635.1"/>
    </source>
</evidence>
<keyword evidence="2" id="KW-0472">Membrane</keyword>
<keyword evidence="4" id="KW-1185">Reference proteome</keyword>